<sequence length="213" mass="24133">MKSLSHPYDRLLRAGLAIAIPFSIILNIAVVICQLDIIYNANLVYRRISDELPRELPIELHTVNGIFHDDPEHYAMAGAQADAEWNSMQPAWGGYVFLNASSLPYAVSMWHQMHCLNRIRTALSTGDDEPEHTGHCFHYLRHAILCAADTTLEPTVRLPRGIDIIKQNNATHTCRDWRQVYDYVQEQHGAWTPDMKALFLPPGTPVEPVNVIP</sequence>
<reference evidence="6" key="1">
    <citation type="journal article" date="2014" name="Proc. Natl. Acad. Sci. U.S.A.">
        <title>Extensive sampling of basidiomycete genomes demonstrates inadequacy of the white-rot/brown-rot paradigm for wood decay fungi.</title>
        <authorList>
            <person name="Riley R."/>
            <person name="Salamov A.A."/>
            <person name="Brown D.W."/>
            <person name="Nagy L.G."/>
            <person name="Floudas D."/>
            <person name="Held B.W."/>
            <person name="Levasseur A."/>
            <person name="Lombard V."/>
            <person name="Morin E."/>
            <person name="Otillar R."/>
            <person name="Lindquist E.A."/>
            <person name="Sun H."/>
            <person name="LaButti K.M."/>
            <person name="Schmutz J."/>
            <person name="Jabbour D."/>
            <person name="Luo H."/>
            <person name="Baker S.E."/>
            <person name="Pisabarro A.G."/>
            <person name="Walton J.D."/>
            <person name="Blanchette R.A."/>
            <person name="Henrissat B."/>
            <person name="Martin F."/>
            <person name="Cullen D."/>
            <person name="Hibbett D.S."/>
            <person name="Grigoriev I.V."/>
        </authorList>
    </citation>
    <scope>NUCLEOTIDE SEQUENCE [LARGE SCALE GENOMIC DNA]</scope>
    <source>
        <strain evidence="6">FD-172 SS1</strain>
    </source>
</reference>
<feature type="transmembrane region" description="Helical" evidence="4">
    <location>
        <begin position="12"/>
        <end position="32"/>
    </location>
</feature>
<dbReference type="InParanoid" id="A0A067MW76"/>
<protein>
    <submittedName>
        <fullName evidence="5">Uncharacterized protein</fullName>
    </submittedName>
</protein>
<keyword evidence="4" id="KW-0812">Transmembrane</keyword>
<dbReference type="HOGENOM" id="CLU_042941_8_2_1"/>
<dbReference type="PANTHER" id="PTHR33365">
    <property type="entry name" value="YALI0B05434P"/>
    <property type="match status" value="1"/>
</dbReference>
<dbReference type="GO" id="GO:0043386">
    <property type="term" value="P:mycotoxin biosynthetic process"/>
    <property type="evidence" value="ECO:0007669"/>
    <property type="project" value="InterPro"/>
</dbReference>
<dbReference type="Proteomes" id="UP000027195">
    <property type="component" value="Unassembled WGS sequence"/>
</dbReference>
<organism evidence="5 6">
    <name type="scientific">Botryobasidium botryosum (strain FD-172 SS1)</name>
    <dbReference type="NCBI Taxonomy" id="930990"/>
    <lineage>
        <taxon>Eukaryota</taxon>
        <taxon>Fungi</taxon>
        <taxon>Dikarya</taxon>
        <taxon>Basidiomycota</taxon>
        <taxon>Agaricomycotina</taxon>
        <taxon>Agaricomycetes</taxon>
        <taxon>Cantharellales</taxon>
        <taxon>Botryobasidiaceae</taxon>
        <taxon>Botryobasidium</taxon>
    </lineage>
</organism>
<name>A0A067MW76_BOTB1</name>
<dbReference type="STRING" id="930990.A0A067MW76"/>
<keyword evidence="2" id="KW-0560">Oxidoreductase</keyword>
<dbReference type="InterPro" id="IPR021765">
    <property type="entry name" value="UstYa-like"/>
</dbReference>
<keyword evidence="4" id="KW-1133">Transmembrane helix</keyword>
<dbReference type="Pfam" id="PF11807">
    <property type="entry name" value="UstYa"/>
    <property type="match status" value="1"/>
</dbReference>
<evidence type="ECO:0000256" key="2">
    <source>
        <dbReference type="ARBA" id="ARBA00023002"/>
    </source>
</evidence>
<comment type="similarity">
    <text evidence="3">Belongs to the ustYa family.</text>
</comment>
<keyword evidence="4" id="KW-0472">Membrane</keyword>
<keyword evidence="6" id="KW-1185">Reference proteome</keyword>
<dbReference type="OrthoDB" id="3687641at2759"/>
<evidence type="ECO:0000256" key="1">
    <source>
        <dbReference type="ARBA" id="ARBA00004685"/>
    </source>
</evidence>
<dbReference type="GO" id="GO:0016491">
    <property type="term" value="F:oxidoreductase activity"/>
    <property type="evidence" value="ECO:0007669"/>
    <property type="project" value="UniProtKB-KW"/>
</dbReference>
<evidence type="ECO:0000313" key="5">
    <source>
        <dbReference type="EMBL" id="KDQ16147.1"/>
    </source>
</evidence>
<dbReference type="EMBL" id="KL198029">
    <property type="protein sequence ID" value="KDQ16147.1"/>
    <property type="molecule type" value="Genomic_DNA"/>
</dbReference>
<dbReference type="PANTHER" id="PTHR33365:SF11">
    <property type="entry name" value="TAT PATHWAY SIGNAL SEQUENCE"/>
    <property type="match status" value="1"/>
</dbReference>
<evidence type="ECO:0000256" key="3">
    <source>
        <dbReference type="ARBA" id="ARBA00035112"/>
    </source>
</evidence>
<evidence type="ECO:0000313" key="6">
    <source>
        <dbReference type="Proteomes" id="UP000027195"/>
    </source>
</evidence>
<dbReference type="AlphaFoldDB" id="A0A067MW76"/>
<accession>A0A067MW76</accession>
<comment type="pathway">
    <text evidence="1">Mycotoxin biosynthesis.</text>
</comment>
<gene>
    <name evidence="5" type="ORF">BOTBODRAFT_130403</name>
</gene>
<proteinExistence type="inferred from homology"/>
<evidence type="ECO:0000256" key="4">
    <source>
        <dbReference type="SAM" id="Phobius"/>
    </source>
</evidence>